<proteinExistence type="predicted"/>
<feature type="transmembrane region" description="Helical" evidence="1">
    <location>
        <begin position="39"/>
        <end position="58"/>
    </location>
</feature>
<gene>
    <name evidence="2" type="ORF">SAMN05216285_3003</name>
</gene>
<accession>A0A1I0Q3A9</accession>
<name>A0A1I0Q3A9_9EURY</name>
<dbReference type="eggNOG" id="arCOG11315">
    <property type="taxonomic scope" value="Archaea"/>
</dbReference>
<organism evidence="2 3">
    <name type="scientific">Natrinema salifodinae</name>
    <dbReference type="NCBI Taxonomy" id="1202768"/>
    <lineage>
        <taxon>Archaea</taxon>
        <taxon>Methanobacteriati</taxon>
        <taxon>Methanobacteriota</taxon>
        <taxon>Stenosarchaea group</taxon>
        <taxon>Halobacteria</taxon>
        <taxon>Halobacteriales</taxon>
        <taxon>Natrialbaceae</taxon>
        <taxon>Natrinema</taxon>
    </lineage>
</organism>
<keyword evidence="1" id="KW-0472">Membrane</keyword>
<dbReference type="RefSeq" id="WP_049991550.1">
    <property type="nucleotide sequence ID" value="NZ_FOIS01000004.1"/>
</dbReference>
<keyword evidence="3" id="KW-1185">Reference proteome</keyword>
<dbReference type="OrthoDB" id="201480at2157"/>
<feature type="transmembrane region" description="Helical" evidence="1">
    <location>
        <begin position="7"/>
        <end position="27"/>
    </location>
</feature>
<evidence type="ECO:0000256" key="1">
    <source>
        <dbReference type="SAM" id="Phobius"/>
    </source>
</evidence>
<dbReference type="Proteomes" id="UP000183275">
    <property type="component" value="Unassembled WGS sequence"/>
</dbReference>
<keyword evidence="1" id="KW-0812">Transmembrane</keyword>
<dbReference type="STRING" id="1202768.SAMN05216285_3003"/>
<dbReference type="AlphaFoldDB" id="A0A1I0Q3A9"/>
<sequence>MLDREGRVVFGSFLMFVLAITGATVVGSRFDVALGDWPLVSLLLFAGVAVALPQLYLARIGAAATPRSRVRVAAVATASFAVAFAADAEGVRHLLLAAVGTGALLSAFCYEGLAGYRDVGGELTFDLGDR</sequence>
<evidence type="ECO:0000313" key="2">
    <source>
        <dbReference type="EMBL" id="SEW21280.1"/>
    </source>
</evidence>
<keyword evidence="1" id="KW-1133">Transmembrane helix</keyword>
<reference evidence="3" key="1">
    <citation type="submission" date="2016-10" db="EMBL/GenBank/DDBJ databases">
        <authorList>
            <person name="Varghese N."/>
        </authorList>
    </citation>
    <scope>NUCLEOTIDE SEQUENCE [LARGE SCALE GENOMIC DNA]</scope>
    <source>
        <strain evidence="3">CGMCC 1.12284</strain>
    </source>
</reference>
<feature type="transmembrane region" description="Helical" evidence="1">
    <location>
        <begin position="94"/>
        <end position="113"/>
    </location>
</feature>
<dbReference type="EMBL" id="FOIS01000004">
    <property type="protein sequence ID" value="SEW21280.1"/>
    <property type="molecule type" value="Genomic_DNA"/>
</dbReference>
<protein>
    <submittedName>
        <fullName evidence="2">Uncharacterized protein</fullName>
    </submittedName>
</protein>
<evidence type="ECO:0000313" key="3">
    <source>
        <dbReference type="Proteomes" id="UP000183275"/>
    </source>
</evidence>